<name>A0A0U1PS07_9MICO</name>
<dbReference type="Gene3D" id="3.40.50.2000">
    <property type="entry name" value="Glycogen Phosphorylase B"/>
    <property type="match status" value="2"/>
</dbReference>
<evidence type="ECO:0000256" key="1">
    <source>
        <dbReference type="ARBA" id="ARBA00021292"/>
    </source>
</evidence>
<organism evidence="3 4">
    <name type="scientific">Rathayibacter toxicus</name>
    <dbReference type="NCBI Taxonomy" id="145458"/>
    <lineage>
        <taxon>Bacteria</taxon>
        <taxon>Bacillati</taxon>
        <taxon>Actinomycetota</taxon>
        <taxon>Actinomycetes</taxon>
        <taxon>Micrococcales</taxon>
        <taxon>Microbacteriaceae</taxon>
        <taxon>Rathayibacter</taxon>
    </lineage>
</organism>
<dbReference type="PANTHER" id="PTHR45947:SF3">
    <property type="entry name" value="SULFOQUINOVOSYL TRANSFERASE SQD2"/>
    <property type="match status" value="1"/>
</dbReference>
<feature type="region of interest" description="Disordered" evidence="2">
    <location>
        <begin position="118"/>
        <end position="137"/>
    </location>
</feature>
<evidence type="ECO:0000313" key="3">
    <source>
        <dbReference type="EMBL" id="KKM44902.1"/>
    </source>
</evidence>
<dbReference type="Proteomes" id="UP000052979">
    <property type="component" value="Unassembled WGS sequence"/>
</dbReference>
<sequence>MPRLSVISAHTSPLDQPSTGEAGGMNVYLAAILPELAMLGWEITVLTRGEGTRTLAPGVDVVGVPAPGDTKYALAASAPHFAQAASGADLVHSHYWVSGLAGALTGLPHVHSMHSNSVAKNRRLLPDDQAEPPERMSAERSVLASADAIVVAGSTERDDVVHGYAVAPERVVTVPPGVSSIFHPGDGARAHEIVLVGRILPLKGQLLAVRALALIPPEERPVLRLLGGPAPGQEGYLEQVREAAAELGEGVRLEGVADRDHTARRLRWARLALVPSAAETFGLVALEAAASGTPVLARRTTGLVDAVRDGQTGVLIDSGEPEVWAARIRLLLADPHEQARLGRGGVVWAARHSWRTAAEQLDHLYRTLLAGAEAPL</sequence>
<dbReference type="PANTHER" id="PTHR45947">
    <property type="entry name" value="SULFOQUINOVOSYL TRANSFERASE SQD2"/>
    <property type="match status" value="1"/>
</dbReference>
<evidence type="ECO:0000313" key="4">
    <source>
        <dbReference type="Proteomes" id="UP000052979"/>
    </source>
</evidence>
<dbReference type="InterPro" id="IPR050194">
    <property type="entry name" value="Glycosyltransferase_grp1"/>
</dbReference>
<dbReference type="Pfam" id="PF20706">
    <property type="entry name" value="GT4-conflict"/>
    <property type="match status" value="1"/>
</dbReference>
<dbReference type="RefSeq" id="WP_042734356.1">
    <property type="nucleotide sequence ID" value="NZ_CP010848.1"/>
</dbReference>
<dbReference type="EMBL" id="LBFI01000049">
    <property type="protein sequence ID" value="KKM44902.1"/>
    <property type="molecule type" value="Genomic_DNA"/>
</dbReference>
<dbReference type="eggNOG" id="COG0438">
    <property type="taxonomic scope" value="Bacteria"/>
</dbReference>
<dbReference type="STRING" id="145458.APU90_06955"/>
<dbReference type="SUPFAM" id="SSF53756">
    <property type="entry name" value="UDP-Glycosyltransferase/glycogen phosphorylase"/>
    <property type="match status" value="1"/>
</dbReference>
<dbReference type="PATRIC" id="fig|145458.8.peg.1635"/>
<proteinExistence type="predicted"/>
<feature type="compositionally biased region" description="Polar residues" evidence="2">
    <location>
        <begin position="8"/>
        <end position="19"/>
    </location>
</feature>
<dbReference type="GO" id="GO:0016758">
    <property type="term" value="F:hexosyltransferase activity"/>
    <property type="evidence" value="ECO:0007669"/>
    <property type="project" value="TreeGrafter"/>
</dbReference>
<evidence type="ECO:0000256" key="2">
    <source>
        <dbReference type="SAM" id="MobiDB-lite"/>
    </source>
</evidence>
<gene>
    <name evidence="3" type="ORF">VT73_07125</name>
</gene>
<dbReference type="GeneID" id="93666332"/>
<protein>
    <recommendedName>
        <fullName evidence="1">D-inositol 3-phosphate glycosyltransferase</fullName>
    </recommendedName>
</protein>
<comment type="caution">
    <text evidence="3">The sequence shown here is derived from an EMBL/GenBank/DDBJ whole genome shotgun (WGS) entry which is preliminary data.</text>
</comment>
<accession>A0A0U1PS07</accession>
<feature type="region of interest" description="Disordered" evidence="2">
    <location>
        <begin position="1"/>
        <end position="20"/>
    </location>
</feature>
<keyword evidence="4" id="KW-1185">Reference proteome</keyword>
<reference evidence="3 4" key="1">
    <citation type="submission" date="2015-04" db="EMBL/GenBank/DDBJ databases">
        <title>Draft genome sequence of Rathayibacter toxicus strain FH-142 (AKA 70134 or CS 32), a Western Australian isolate.</title>
        <authorList>
            <consortium name="Consortium for Microbial Forensics and Genomics (microFORGE)"/>
            <person name="Knight B.M."/>
            <person name="Roberts D.P."/>
            <person name="Lin D."/>
            <person name="Hari K."/>
            <person name="Fletcher J."/>
            <person name="Melcher U."/>
            <person name="Blagden T."/>
            <person name="Luster D.G."/>
            <person name="Sechler A.J."/>
            <person name="Schneider W.L."/>
            <person name="Winegar R.A."/>
        </authorList>
    </citation>
    <scope>NUCLEOTIDE SEQUENCE [LARGE SCALE GENOMIC DNA]</scope>
    <source>
        <strain evidence="3 4">FH142</strain>
    </source>
</reference>
<dbReference type="AlphaFoldDB" id="A0A0U1PS07"/>